<dbReference type="EMBL" id="JAMRYU010000027">
    <property type="protein sequence ID" value="MDC4242249.1"/>
    <property type="molecule type" value="Genomic_DNA"/>
</dbReference>
<proteinExistence type="predicted"/>
<evidence type="ECO:0000256" key="6">
    <source>
        <dbReference type="SAM" id="Phobius"/>
    </source>
</evidence>
<feature type="transmembrane region" description="Helical" evidence="6">
    <location>
        <begin position="9"/>
        <end position="28"/>
    </location>
</feature>
<feature type="transmembrane region" description="Helical" evidence="6">
    <location>
        <begin position="364"/>
        <end position="382"/>
    </location>
</feature>
<accession>A0A9X3XQE0</accession>
<feature type="transmembrane region" description="Helical" evidence="6">
    <location>
        <begin position="389"/>
        <end position="410"/>
    </location>
</feature>
<dbReference type="Pfam" id="PF01943">
    <property type="entry name" value="Polysacc_synt"/>
    <property type="match status" value="1"/>
</dbReference>
<comment type="caution">
    <text evidence="7">The sequence shown here is derived from an EMBL/GenBank/DDBJ whole genome shotgun (WGS) entry which is preliminary data.</text>
</comment>
<keyword evidence="5 6" id="KW-0472">Membrane</keyword>
<dbReference type="GO" id="GO:0005886">
    <property type="term" value="C:plasma membrane"/>
    <property type="evidence" value="ECO:0007669"/>
    <property type="project" value="UniProtKB-SubCell"/>
</dbReference>
<evidence type="ECO:0000256" key="4">
    <source>
        <dbReference type="ARBA" id="ARBA00022989"/>
    </source>
</evidence>
<feature type="transmembrane region" description="Helical" evidence="6">
    <location>
        <begin position="325"/>
        <end position="344"/>
    </location>
</feature>
<feature type="transmembrane region" description="Helical" evidence="6">
    <location>
        <begin position="287"/>
        <end position="304"/>
    </location>
</feature>
<feature type="transmembrane region" description="Helical" evidence="6">
    <location>
        <begin position="236"/>
        <end position="256"/>
    </location>
</feature>
<feature type="transmembrane region" description="Helical" evidence="6">
    <location>
        <begin position="416"/>
        <end position="435"/>
    </location>
</feature>
<feature type="transmembrane region" description="Helical" evidence="6">
    <location>
        <begin position="487"/>
        <end position="507"/>
    </location>
</feature>
<evidence type="ECO:0000256" key="5">
    <source>
        <dbReference type="ARBA" id="ARBA00023136"/>
    </source>
</evidence>
<feature type="transmembrane region" description="Helical" evidence="6">
    <location>
        <begin position="87"/>
        <end position="108"/>
    </location>
</feature>
<evidence type="ECO:0000313" key="8">
    <source>
        <dbReference type="Proteomes" id="UP001141183"/>
    </source>
</evidence>
<dbReference type="PIRSF" id="PIRSF038958">
    <property type="entry name" value="PG_synth_SpoVB"/>
    <property type="match status" value="1"/>
</dbReference>
<name>A0A9X3XQE0_9CLOT</name>
<feature type="transmembrane region" description="Helical" evidence="6">
    <location>
        <begin position="40"/>
        <end position="66"/>
    </location>
</feature>
<evidence type="ECO:0000256" key="2">
    <source>
        <dbReference type="ARBA" id="ARBA00022475"/>
    </source>
</evidence>
<organism evidence="7 8">
    <name type="scientific">Clostridium tertium</name>
    <dbReference type="NCBI Taxonomy" id="1559"/>
    <lineage>
        <taxon>Bacteria</taxon>
        <taxon>Bacillati</taxon>
        <taxon>Bacillota</taxon>
        <taxon>Clostridia</taxon>
        <taxon>Eubacteriales</taxon>
        <taxon>Clostridiaceae</taxon>
        <taxon>Clostridium</taxon>
    </lineage>
</organism>
<dbReference type="CDD" id="cd13124">
    <property type="entry name" value="MATE_SpoVB_like"/>
    <property type="match status" value="1"/>
</dbReference>
<reference evidence="7" key="1">
    <citation type="submission" date="2022-05" db="EMBL/GenBank/DDBJ databases">
        <title>Draft genome sequence of Clostridium tertium strain CP3 isolated from Peru.</title>
        <authorList>
            <person name="Hurtado R."/>
            <person name="Lima L."/>
            <person name="Sousa T."/>
            <person name="Jaiswal A.K."/>
            <person name="Tiwari S."/>
            <person name="Maturrano L."/>
            <person name="Brenig B."/>
            <person name="Azevedo V."/>
        </authorList>
    </citation>
    <scope>NUCLEOTIDE SEQUENCE</scope>
    <source>
        <strain evidence="7">CP3</strain>
    </source>
</reference>
<gene>
    <name evidence="7" type="ORF">NE398_19140</name>
</gene>
<feature type="transmembrane region" description="Helical" evidence="6">
    <location>
        <begin position="183"/>
        <end position="207"/>
    </location>
</feature>
<dbReference type="InterPro" id="IPR024923">
    <property type="entry name" value="PG_synth_SpoVB"/>
</dbReference>
<keyword evidence="3 6" id="KW-0812">Transmembrane</keyword>
<keyword evidence="4 6" id="KW-1133">Transmembrane helix</keyword>
<evidence type="ECO:0000313" key="7">
    <source>
        <dbReference type="EMBL" id="MDC4242249.1"/>
    </source>
</evidence>
<protein>
    <submittedName>
        <fullName evidence="7">Polysaccharide biosynthesis protein</fullName>
    </submittedName>
</protein>
<dbReference type="PANTHER" id="PTHR30250:SF21">
    <property type="entry name" value="LIPID II FLIPPASE MURJ"/>
    <property type="match status" value="1"/>
</dbReference>
<dbReference type="RefSeq" id="WP_008676898.1">
    <property type="nucleotide sequence ID" value="NZ_CABKOG010000003.1"/>
</dbReference>
<evidence type="ECO:0000256" key="1">
    <source>
        <dbReference type="ARBA" id="ARBA00004651"/>
    </source>
</evidence>
<dbReference type="Proteomes" id="UP001141183">
    <property type="component" value="Unassembled WGS sequence"/>
</dbReference>
<feature type="transmembrane region" description="Helical" evidence="6">
    <location>
        <begin position="120"/>
        <end position="139"/>
    </location>
</feature>
<dbReference type="InterPro" id="IPR050833">
    <property type="entry name" value="Poly_Biosynth_Transport"/>
</dbReference>
<dbReference type="PANTHER" id="PTHR30250">
    <property type="entry name" value="PST FAMILY PREDICTED COLANIC ACID TRANSPORTER"/>
    <property type="match status" value="1"/>
</dbReference>
<feature type="transmembrane region" description="Helical" evidence="6">
    <location>
        <begin position="455"/>
        <end position="475"/>
    </location>
</feature>
<dbReference type="InterPro" id="IPR002797">
    <property type="entry name" value="Polysacc_synth"/>
</dbReference>
<dbReference type="AlphaFoldDB" id="A0A9X3XQE0"/>
<feature type="transmembrane region" description="Helical" evidence="6">
    <location>
        <begin position="151"/>
        <end position="177"/>
    </location>
</feature>
<evidence type="ECO:0000256" key="3">
    <source>
        <dbReference type="ARBA" id="ARBA00022692"/>
    </source>
</evidence>
<comment type="subcellular location">
    <subcellularLocation>
        <location evidence="1">Cell membrane</location>
        <topology evidence="1">Multi-pass membrane protein</topology>
    </subcellularLocation>
</comment>
<keyword evidence="2" id="KW-1003">Cell membrane</keyword>
<sequence length="539" mass="58992">MEQKSAGRGFLILSIAGIAGKLLSAIYVPLLTAVLGETGYGIYTAGYDIFVFLIAVTSLGAQPAVTKVVTELRAIGNHKDALRAMKLAIRYLAMISIAIAGIFMVLAFPLSKIISAEQSAWTFVFLAPAIIFAAILAAYRGYMQAVEEMEALAISQIIEQLVNVILSLVFAAVLIAVTSSDEWGSAGGTVGTSLGAIIAIIYIIYIYEKRNYKEEAEKNHDPSRRRVSDKRIVKKLFMYALPITLVAGVQNFAGVIDTMTLGRGLSSAGFNQEQVNDLRAVLSYYKTLVYVPLAIVTALGTSIFPKVIQAFVHKNKKDLKQQTSYAFRITYIIIMPATFGLAILSKEIYKFLFNNTSTGYTLLMYGSALLIFMSITTIQNVILQGINKLYLIIVSASAGLIAKIVINLILIPIPSINIMGAVVATFVSFIIPAVINHRKIERFFKVRIPIIRQAIVPTICSMLMAIVIFLVKFPVIKVADMLGGGRVIIAIATLVLIGIGGVVYLYTMVYFGGIRKKDLDLISPKVFRFLPRSLRKELI</sequence>
<keyword evidence="8" id="KW-1185">Reference proteome</keyword>